<dbReference type="InterPro" id="IPR001322">
    <property type="entry name" value="Lamin_tail_dom"/>
</dbReference>
<accession>A0A3T1D2D5</accession>
<organism evidence="5 6">
    <name type="scientific">Cohnella abietis</name>
    <dbReference type="NCBI Taxonomy" id="2507935"/>
    <lineage>
        <taxon>Bacteria</taxon>
        <taxon>Bacillati</taxon>
        <taxon>Bacillota</taxon>
        <taxon>Bacilli</taxon>
        <taxon>Bacillales</taxon>
        <taxon>Paenibacillaceae</taxon>
        <taxon>Cohnella</taxon>
    </lineage>
</organism>
<keyword evidence="6" id="KW-1185">Reference proteome</keyword>
<dbReference type="InterPro" id="IPR052956">
    <property type="entry name" value="Mesenchyme-surface_protein"/>
</dbReference>
<feature type="signal peptide" evidence="2">
    <location>
        <begin position="1"/>
        <end position="30"/>
    </location>
</feature>
<evidence type="ECO:0000256" key="1">
    <source>
        <dbReference type="SAM" id="MobiDB-lite"/>
    </source>
</evidence>
<feature type="region of interest" description="Disordered" evidence="1">
    <location>
        <begin position="1058"/>
        <end position="1090"/>
    </location>
</feature>
<evidence type="ECO:0000256" key="2">
    <source>
        <dbReference type="SAM" id="SignalP"/>
    </source>
</evidence>
<reference evidence="5 6" key="1">
    <citation type="submission" date="2019-01" db="EMBL/GenBank/DDBJ databases">
        <title>Complete genome sequence of Cohnella hallensis HS21 isolated from Korean fir (Abies koreana) rhizospheric soil.</title>
        <authorList>
            <person name="Jiang L."/>
            <person name="Kang S.W."/>
            <person name="Kim S."/>
            <person name="Jung J."/>
            <person name="Kim C.Y."/>
            <person name="Kim D.H."/>
            <person name="Kim S.W."/>
            <person name="Lee J."/>
        </authorList>
    </citation>
    <scope>NUCLEOTIDE SEQUENCE [LARGE SCALE GENOMIC DNA]</scope>
    <source>
        <strain evidence="5 6">HS21</strain>
    </source>
</reference>
<dbReference type="InterPro" id="IPR003343">
    <property type="entry name" value="Big_2"/>
</dbReference>
<dbReference type="SUPFAM" id="SSF49313">
    <property type="entry name" value="Cadherin-like"/>
    <property type="match status" value="2"/>
</dbReference>
<evidence type="ECO:0000313" key="5">
    <source>
        <dbReference type="EMBL" id="BBI32273.1"/>
    </source>
</evidence>
<feature type="domain" description="SLH" evidence="3">
    <location>
        <begin position="1435"/>
        <end position="1498"/>
    </location>
</feature>
<dbReference type="PANTHER" id="PTHR46928:SF1">
    <property type="entry name" value="MESENCHYME-SPECIFIC CELL SURFACE GLYCOPROTEIN"/>
    <property type="match status" value="1"/>
</dbReference>
<dbReference type="Gene3D" id="2.60.40.10">
    <property type="entry name" value="Immunoglobulins"/>
    <property type="match status" value="2"/>
</dbReference>
<gene>
    <name evidence="5" type="ORF">KCTCHS21_16720</name>
</gene>
<keyword evidence="2" id="KW-0732">Signal</keyword>
<evidence type="ECO:0000259" key="4">
    <source>
        <dbReference type="PROSITE" id="PS51841"/>
    </source>
</evidence>
<feature type="domain" description="LTD" evidence="4">
    <location>
        <begin position="49"/>
        <end position="215"/>
    </location>
</feature>
<dbReference type="NCBIfam" id="NF038117">
    <property type="entry name" value="choice_anch_I"/>
    <property type="match status" value="1"/>
</dbReference>
<dbReference type="PANTHER" id="PTHR46928">
    <property type="entry name" value="MESENCHYME-SPECIFIC CELL SURFACE GLYCOPROTEIN"/>
    <property type="match status" value="1"/>
</dbReference>
<dbReference type="RefSeq" id="WP_130606679.1">
    <property type="nucleotide sequence ID" value="NZ_AP019400.1"/>
</dbReference>
<dbReference type="EMBL" id="AP019400">
    <property type="protein sequence ID" value="BBI32273.1"/>
    <property type="molecule type" value="Genomic_DNA"/>
</dbReference>
<feature type="chain" id="PRO_5019232025" evidence="2">
    <location>
        <begin position="31"/>
        <end position="1498"/>
    </location>
</feature>
<dbReference type="InterPro" id="IPR001119">
    <property type="entry name" value="SLH_dom"/>
</dbReference>
<dbReference type="InterPro" id="IPR008964">
    <property type="entry name" value="Invasin/intimin_cell_adhesion"/>
</dbReference>
<dbReference type="Pfam" id="PF22494">
    <property type="entry name" value="choice_anch_I"/>
    <property type="match status" value="1"/>
</dbReference>
<dbReference type="Pfam" id="PF05345">
    <property type="entry name" value="He_PIG"/>
    <property type="match status" value="2"/>
</dbReference>
<dbReference type="OrthoDB" id="9801679at2"/>
<proteinExistence type="predicted"/>
<dbReference type="Pfam" id="PF02368">
    <property type="entry name" value="Big_2"/>
    <property type="match status" value="1"/>
</dbReference>
<dbReference type="GO" id="GO:0005509">
    <property type="term" value="F:calcium ion binding"/>
    <property type="evidence" value="ECO:0007669"/>
    <property type="project" value="InterPro"/>
</dbReference>
<protein>
    <submittedName>
        <fullName evidence="5">Uncharacterized protein</fullName>
    </submittedName>
</protein>
<dbReference type="SMART" id="SM00635">
    <property type="entry name" value="BID_2"/>
    <property type="match status" value="1"/>
</dbReference>
<dbReference type="Pfam" id="PF00395">
    <property type="entry name" value="SLH"/>
    <property type="match status" value="3"/>
</dbReference>
<evidence type="ECO:0000259" key="3">
    <source>
        <dbReference type="PROSITE" id="PS51272"/>
    </source>
</evidence>
<dbReference type="SUPFAM" id="SSF75011">
    <property type="entry name" value="3-carboxy-cis,cis-mucoante lactonizing enzyme"/>
    <property type="match status" value="1"/>
</dbReference>
<name>A0A3T1D2D5_9BACL</name>
<dbReference type="PROSITE" id="PS51841">
    <property type="entry name" value="LTD"/>
    <property type="match status" value="1"/>
</dbReference>
<dbReference type="GO" id="GO:0016020">
    <property type="term" value="C:membrane"/>
    <property type="evidence" value="ECO:0007669"/>
    <property type="project" value="InterPro"/>
</dbReference>
<dbReference type="Proteomes" id="UP000289856">
    <property type="component" value="Chromosome"/>
</dbReference>
<dbReference type="Pfam" id="PF00932">
    <property type="entry name" value="LTD"/>
    <property type="match status" value="1"/>
</dbReference>
<sequence length="1498" mass="156714">MNHFSQKSMSLLLSVAVLVGTLFTGTAATAAPTAPSPTAVPGTPYDENGVYDVTVPHVIINQVYGAGLVADIGNEYFTHGFIELYNPTNIDISLNGWSIHYADRGSNAISGPTGDWMKLTLDSAAVIKAHSSYLITGAPTGATPPPKIDLSISDKQWSDRYINNKGLKVVLTSNSADLIGKNPFLTKSAAYVDMLGTAANETKNETDIDGYEGIQYSNSYPKGDGGPSKKKALRRVNFIDTDNNAADFVPVNYEDAIKLANSALLASIKPRKGADNAWFVPLGISNITLPAAAIGTAYSYSVAGSVYGGHSPYDISVSGLPAGLSYSNGKIIGSPSVGTSGTVTAVLQVTDSQSVSVSKALTLAVAQAIDNLVITSTSLPTATIGQPYLVNVSVTGGNAPLTFTATGLPSGLTIDAATGLITGIPAEGKAGTIKVKVTVTDNASFVKTADLPLTVSPAVINYVDTLNVTKIGGYSVGTTNADGGVAEIVKFNKDNGKFYLVNGSTTPPTLDIVSLTTSSTLTKDKSINVQELSERGGNFTYGDLTSVDINTTVKRISVSVQEKDYSKPGKILVLDYEGNLIKSYNAGVQPDMIKTTPDGRYILTADEGEPRLGSGNGIVDPEGSITIVDTVTDSVSLVKFNNPAVIDDDVHVRGPAGADGMITTKGTKADAIRDFEPEYIALSGDYKKAYVSLQENNAIATIDIVNKVVVSVKSLGFKDFNQTKNVLDLVKDGAIKLENVPFKGMYMPDGIATHTINGKTYLFTANEGDATEWPVEKPFTRTSATTVGAIKGKLDPDSEAAKFLADKAKIYDKVEVLSDMGTDSIYMYGGRSFSIWDIDTWSQIYDSGSDFERITADRHAQYFNAGHNNLELDSRSSKKGPEPEDIKTGKVGSRTFAFVGLERIGGIMTYDVTDPANATFANYINTREFNSSNVLGTDTGPEGIDFIPAVDSPTGLPLLLVAYEVGGTVAVLQLNVTKVELDKKVISTKVGNASTKIIPTVTPVGGGAATVTWTSSDKAVATVDVNGNVTPVSAGKATITALSADGYGEAQANVTVTAATNGSGPGAGNPGTGNSGNGNTETPKPPVTSGEVTKAVVEIKATKDKSGAAEATFTAKQIAEILEALNKAAANGKTAILELKAIGTGDATQTNIHIAGDSLAQIIASQVSEVALDGSIGSVTLDKTALSSVLAASGKDEVIITIKKTDASLVTKDLSQASKDAIAAAIGTKPVFDLTVKAGGKQITTFGGGWVTVSAPYTPSASEDVHAIVIYYISDLGELIMVPNGVYDSATGKVTFNVKHFSKYAVGYNKLSFGDTGSSFAKDFITYLSARNIIGGVGDNKFAPTNRITRADITVILARMAGADLNKYTGSSFSDVDTGAYYSKSVEWAVEQGIASGIGSGLYNPKAYVTREQLVTMIARYAAVMKFKLPNHVEAISFSDQSKVPAYAVSALKAVQQAGIISGKASAGQSGIFFAPKDNATREEAAKILATLMQIMNK</sequence>
<evidence type="ECO:0000313" key="6">
    <source>
        <dbReference type="Proteomes" id="UP000289856"/>
    </source>
</evidence>
<feature type="compositionally biased region" description="Gly residues" evidence="1">
    <location>
        <begin position="1063"/>
        <end position="1076"/>
    </location>
</feature>
<dbReference type="Gene3D" id="2.60.40.1080">
    <property type="match status" value="1"/>
</dbReference>
<dbReference type="InterPro" id="IPR036415">
    <property type="entry name" value="Lamin_tail_dom_sf"/>
</dbReference>
<feature type="domain" description="SLH" evidence="3">
    <location>
        <begin position="1369"/>
        <end position="1432"/>
    </location>
</feature>
<dbReference type="InterPro" id="IPR013783">
    <property type="entry name" value="Ig-like_fold"/>
</dbReference>
<dbReference type="InterPro" id="IPR015919">
    <property type="entry name" value="Cadherin-like_sf"/>
</dbReference>
<dbReference type="SUPFAM" id="SSF74853">
    <property type="entry name" value="Lamin A/C globular tail domain"/>
    <property type="match status" value="1"/>
</dbReference>
<dbReference type="SUPFAM" id="SSF49373">
    <property type="entry name" value="Invasin/intimin cell-adhesion fragments"/>
    <property type="match status" value="1"/>
</dbReference>
<feature type="domain" description="SLH" evidence="3">
    <location>
        <begin position="1308"/>
        <end position="1368"/>
    </location>
</feature>
<dbReference type="InterPro" id="IPR055188">
    <property type="entry name" value="Choice_anch_I"/>
</dbReference>
<dbReference type="PROSITE" id="PS51272">
    <property type="entry name" value="SLH"/>
    <property type="match status" value="3"/>
</dbReference>
<dbReference type="KEGG" id="cohn:KCTCHS21_16720"/>